<sequence>MLLEEKGKLQTENIELLNQLSCLQDKLSDAIKDIEHSASQIEELTAMSNTYKNEAQEMIIRIVELTAELEDCANNKFAKKGNSMFSEFVDERLRLEKDLLKLKSENDWLRAVVQKKNDKNDSLREELVIALGSAGGDGNEAVSFELNRFRSETAMLRDKMSNAFKICTPPLTIRSRTVESTNLHQLSWRASG</sequence>
<organism evidence="1 2">
    <name type="scientific">Gnathostoma spinigerum</name>
    <dbReference type="NCBI Taxonomy" id="75299"/>
    <lineage>
        <taxon>Eukaryota</taxon>
        <taxon>Metazoa</taxon>
        <taxon>Ecdysozoa</taxon>
        <taxon>Nematoda</taxon>
        <taxon>Chromadorea</taxon>
        <taxon>Rhabditida</taxon>
        <taxon>Spirurina</taxon>
        <taxon>Gnathostomatomorpha</taxon>
        <taxon>Gnathostomatoidea</taxon>
        <taxon>Gnathostomatidae</taxon>
        <taxon>Gnathostoma</taxon>
    </lineage>
</organism>
<reference evidence="1 2" key="1">
    <citation type="submission" date="2024-08" db="EMBL/GenBank/DDBJ databases">
        <title>Gnathostoma spinigerum genome.</title>
        <authorList>
            <person name="Gonzalez-Bertolin B."/>
            <person name="Monzon S."/>
            <person name="Zaballos A."/>
            <person name="Jimenez P."/>
            <person name="Dekumyoy P."/>
            <person name="Varona S."/>
            <person name="Cuesta I."/>
            <person name="Sumanam S."/>
            <person name="Adisakwattana P."/>
            <person name="Gasser R.B."/>
            <person name="Hernandez-Gonzalez A."/>
            <person name="Young N.D."/>
            <person name="Perteguer M.J."/>
        </authorList>
    </citation>
    <scope>NUCLEOTIDE SEQUENCE [LARGE SCALE GENOMIC DNA]</scope>
    <source>
        <strain evidence="1">AL3</strain>
        <tissue evidence="1">Liver</tissue>
    </source>
</reference>
<dbReference type="Proteomes" id="UP001608902">
    <property type="component" value="Unassembled WGS sequence"/>
</dbReference>
<name>A0ABD6EMS3_9BILA</name>
<gene>
    <name evidence="1" type="ORF">AB6A40_007978</name>
</gene>
<evidence type="ECO:0000313" key="2">
    <source>
        <dbReference type="Proteomes" id="UP001608902"/>
    </source>
</evidence>
<dbReference type="AlphaFoldDB" id="A0ABD6EMS3"/>
<accession>A0ABD6EMS3</accession>
<comment type="caution">
    <text evidence="1">The sequence shown here is derived from an EMBL/GenBank/DDBJ whole genome shotgun (WGS) entry which is preliminary data.</text>
</comment>
<proteinExistence type="predicted"/>
<protein>
    <submittedName>
        <fullName evidence="1">Uncharacterized protein</fullName>
    </submittedName>
</protein>
<dbReference type="EMBL" id="JBGFUD010006899">
    <property type="protein sequence ID" value="MFH4981269.1"/>
    <property type="molecule type" value="Genomic_DNA"/>
</dbReference>
<evidence type="ECO:0000313" key="1">
    <source>
        <dbReference type="EMBL" id="MFH4981269.1"/>
    </source>
</evidence>
<keyword evidence="2" id="KW-1185">Reference proteome</keyword>